<sequence>MQHQSLWRRTLRKRLNCLLRIRMTYTYKSRCEKSFTNTVSLDPDTYDLLLQAFSRLYIVQSGPYGRPRRFASKNNALACVLHLYTAAVTLETLYELFKRSKRYQKPR</sequence>
<proteinExistence type="predicted"/>
<dbReference type="EMBL" id="WSZM01000092">
    <property type="protein sequence ID" value="KAF4043155.1"/>
    <property type="molecule type" value="Genomic_DNA"/>
</dbReference>
<dbReference type="AlphaFoldDB" id="A0A833TBB4"/>
<keyword evidence="2" id="KW-1185">Reference proteome</keyword>
<protein>
    <submittedName>
        <fullName evidence="1">Putative DDE Tnp4 domain-containing protein</fullName>
    </submittedName>
</protein>
<evidence type="ECO:0000313" key="1">
    <source>
        <dbReference type="EMBL" id="KAF4043155.1"/>
    </source>
</evidence>
<gene>
    <name evidence="1" type="ORF">GN244_ATG04635</name>
</gene>
<comment type="caution">
    <text evidence="1">The sequence shown here is derived from an EMBL/GenBank/DDBJ whole genome shotgun (WGS) entry which is preliminary data.</text>
</comment>
<evidence type="ECO:0000313" key="2">
    <source>
        <dbReference type="Proteomes" id="UP000602510"/>
    </source>
</evidence>
<dbReference type="Proteomes" id="UP000602510">
    <property type="component" value="Unassembled WGS sequence"/>
</dbReference>
<organism evidence="1 2">
    <name type="scientific">Phytophthora infestans</name>
    <name type="common">Potato late blight agent</name>
    <name type="synonym">Botrytis infestans</name>
    <dbReference type="NCBI Taxonomy" id="4787"/>
    <lineage>
        <taxon>Eukaryota</taxon>
        <taxon>Sar</taxon>
        <taxon>Stramenopiles</taxon>
        <taxon>Oomycota</taxon>
        <taxon>Peronosporomycetes</taxon>
        <taxon>Peronosporales</taxon>
        <taxon>Peronosporaceae</taxon>
        <taxon>Phytophthora</taxon>
    </lineage>
</organism>
<accession>A0A833TBB4</accession>
<name>A0A833TBB4_PHYIN</name>
<reference evidence="1" key="1">
    <citation type="submission" date="2020-04" db="EMBL/GenBank/DDBJ databases">
        <title>Hybrid Assembly of Korean Phytophthora infestans isolates.</title>
        <authorList>
            <person name="Prokchorchik M."/>
            <person name="Lee Y."/>
            <person name="Seo J."/>
            <person name="Cho J.-H."/>
            <person name="Park Y.-E."/>
            <person name="Jang D.-C."/>
            <person name="Im J.-S."/>
            <person name="Choi J.-G."/>
            <person name="Park H.-J."/>
            <person name="Lee G.-B."/>
            <person name="Lee Y.-G."/>
            <person name="Hong S.-Y."/>
            <person name="Cho K."/>
            <person name="Sohn K.H."/>
        </authorList>
    </citation>
    <scope>NUCLEOTIDE SEQUENCE</scope>
    <source>
        <strain evidence="1">KR_1_A1</strain>
    </source>
</reference>